<feature type="compositionally biased region" description="Polar residues" evidence="1">
    <location>
        <begin position="115"/>
        <end position="127"/>
    </location>
</feature>
<feature type="region of interest" description="Disordered" evidence="1">
    <location>
        <begin position="106"/>
        <end position="172"/>
    </location>
</feature>
<protein>
    <submittedName>
        <fullName evidence="2">Uncharacterized protein</fullName>
    </submittedName>
</protein>
<feature type="compositionally biased region" description="Acidic residues" evidence="1">
    <location>
        <begin position="42"/>
        <end position="57"/>
    </location>
</feature>
<dbReference type="InParanoid" id="A0A0C3E036"/>
<gene>
    <name evidence="2" type="ORF">SCLCIDRAFT_1211357</name>
</gene>
<feature type="region of interest" description="Disordered" evidence="1">
    <location>
        <begin position="310"/>
        <end position="587"/>
    </location>
</feature>
<keyword evidence="3" id="KW-1185">Reference proteome</keyword>
<organism evidence="2 3">
    <name type="scientific">Scleroderma citrinum Foug A</name>
    <dbReference type="NCBI Taxonomy" id="1036808"/>
    <lineage>
        <taxon>Eukaryota</taxon>
        <taxon>Fungi</taxon>
        <taxon>Dikarya</taxon>
        <taxon>Basidiomycota</taxon>
        <taxon>Agaricomycotina</taxon>
        <taxon>Agaricomycetes</taxon>
        <taxon>Agaricomycetidae</taxon>
        <taxon>Boletales</taxon>
        <taxon>Sclerodermatineae</taxon>
        <taxon>Sclerodermataceae</taxon>
        <taxon>Scleroderma</taxon>
    </lineage>
</organism>
<feature type="region of interest" description="Disordered" evidence="1">
    <location>
        <begin position="246"/>
        <end position="271"/>
    </location>
</feature>
<dbReference type="OrthoDB" id="3234283at2759"/>
<dbReference type="EMBL" id="KN822018">
    <property type="protein sequence ID" value="KIM66125.1"/>
    <property type="molecule type" value="Genomic_DNA"/>
</dbReference>
<feature type="compositionally biased region" description="Low complexity" evidence="1">
    <location>
        <begin position="154"/>
        <end position="170"/>
    </location>
</feature>
<feature type="compositionally biased region" description="Basic residues" evidence="1">
    <location>
        <begin position="388"/>
        <end position="399"/>
    </location>
</feature>
<proteinExistence type="predicted"/>
<sequence length="612" mass="66671">MPRCIDAIFPHIVFLMPPRTKKQQGDAAEDHGDWDVGFVVPDSEENVFDDEEDENDENTPLNDDNSAPLPALSFAPRSSSLRTPVSHAPLSEDIVLRDITDQFFYPPSPSPVRISKNTLKRPSQSTLEPPHRPKKPKAQAFPADPPNWVHTIQPSSSLPPSSPLPTSATAYDNGRMADRAHGHISSIHYYEYELMSAPTKQAPDSDPFGFLAVERALKAKRVAAPPPPVRRPAPRVSTVTIKSPPRSTVVLSNTPSAPVRSSSVRPDAPIPTNYENIDDLYLDEPVAGPSSHPLVPSAPLLVQQSVQNAMPEPHTTHSQTTFPDPLRTPRKRKRVNSVTPEVSLEESAPSSPSPVKVSLGRASAAQTNCRLHAQSKVQDRVPTTPVQKHTRARSAKARGKQPVGKDSSNAPAASKRLRTVTRSHIPTPSSTPPVHRRSVVEASSPSAMSTPSPPKRRSARQAAAAKHPARDLSSESESEVVGRIRTRLRSARSPVEPRTEPSPARRPNTRSGSQRKGVAASKSAKPVPRATRGAAKGGSVTRGRGRGRGKAAGTAATRGANAKGKRTARPLEDVLGMSDDTRERYERERRDRVDYFKRLEGYQIQKENVYVV</sequence>
<dbReference type="AlphaFoldDB" id="A0A0C3E036"/>
<evidence type="ECO:0000313" key="3">
    <source>
        <dbReference type="Proteomes" id="UP000053989"/>
    </source>
</evidence>
<dbReference type="Proteomes" id="UP000053989">
    <property type="component" value="Unassembled WGS sequence"/>
</dbReference>
<accession>A0A0C3E036</accession>
<feature type="compositionally biased region" description="Low complexity" evidence="1">
    <location>
        <begin position="255"/>
        <end position="266"/>
    </location>
</feature>
<reference evidence="2 3" key="1">
    <citation type="submission" date="2014-04" db="EMBL/GenBank/DDBJ databases">
        <authorList>
            <consortium name="DOE Joint Genome Institute"/>
            <person name="Kuo A."/>
            <person name="Kohler A."/>
            <person name="Nagy L.G."/>
            <person name="Floudas D."/>
            <person name="Copeland A."/>
            <person name="Barry K.W."/>
            <person name="Cichocki N."/>
            <person name="Veneault-Fourrey C."/>
            <person name="LaButti K."/>
            <person name="Lindquist E.A."/>
            <person name="Lipzen A."/>
            <person name="Lundell T."/>
            <person name="Morin E."/>
            <person name="Murat C."/>
            <person name="Sun H."/>
            <person name="Tunlid A."/>
            <person name="Henrissat B."/>
            <person name="Grigoriev I.V."/>
            <person name="Hibbett D.S."/>
            <person name="Martin F."/>
            <person name="Nordberg H.P."/>
            <person name="Cantor M.N."/>
            <person name="Hua S.X."/>
        </authorList>
    </citation>
    <scope>NUCLEOTIDE SEQUENCE [LARGE SCALE GENOMIC DNA]</scope>
    <source>
        <strain evidence="2 3">Foug A</strain>
    </source>
</reference>
<feature type="compositionally biased region" description="Low complexity" evidence="1">
    <location>
        <begin position="340"/>
        <end position="358"/>
    </location>
</feature>
<dbReference type="STRING" id="1036808.A0A0C3E036"/>
<evidence type="ECO:0000256" key="1">
    <source>
        <dbReference type="SAM" id="MobiDB-lite"/>
    </source>
</evidence>
<reference evidence="3" key="2">
    <citation type="submission" date="2015-01" db="EMBL/GenBank/DDBJ databases">
        <title>Evolutionary Origins and Diversification of the Mycorrhizal Mutualists.</title>
        <authorList>
            <consortium name="DOE Joint Genome Institute"/>
            <consortium name="Mycorrhizal Genomics Consortium"/>
            <person name="Kohler A."/>
            <person name="Kuo A."/>
            <person name="Nagy L.G."/>
            <person name="Floudas D."/>
            <person name="Copeland A."/>
            <person name="Barry K.W."/>
            <person name="Cichocki N."/>
            <person name="Veneault-Fourrey C."/>
            <person name="LaButti K."/>
            <person name="Lindquist E.A."/>
            <person name="Lipzen A."/>
            <person name="Lundell T."/>
            <person name="Morin E."/>
            <person name="Murat C."/>
            <person name="Riley R."/>
            <person name="Ohm R."/>
            <person name="Sun H."/>
            <person name="Tunlid A."/>
            <person name="Henrissat B."/>
            <person name="Grigoriev I.V."/>
            <person name="Hibbett D.S."/>
            <person name="Martin F."/>
        </authorList>
    </citation>
    <scope>NUCLEOTIDE SEQUENCE [LARGE SCALE GENOMIC DNA]</scope>
    <source>
        <strain evidence="3">Foug A</strain>
    </source>
</reference>
<feature type="compositionally biased region" description="Low complexity" evidence="1">
    <location>
        <begin position="551"/>
        <end position="562"/>
    </location>
</feature>
<evidence type="ECO:0000313" key="2">
    <source>
        <dbReference type="EMBL" id="KIM66125.1"/>
    </source>
</evidence>
<dbReference type="HOGENOM" id="CLU_505445_0_0_1"/>
<name>A0A0C3E036_9AGAM</name>
<feature type="region of interest" description="Disordered" evidence="1">
    <location>
        <begin position="23"/>
        <end position="86"/>
    </location>
</feature>